<accession>A0A8S1T6A8</accession>
<dbReference type="EMBL" id="CAJJDP010000022">
    <property type="protein sequence ID" value="CAD8149401.1"/>
    <property type="molecule type" value="Genomic_DNA"/>
</dbReference>
<evidence type="ECO:0000256" key="1">
    <source>
        <dbReference type="SAM" id="Phobius"/>
    </source>
</evidence>
<dbReference type="Pfam" id="PF00069">
    <property type="entry name" value="Pkinase"/>
    <property type="match status" value="1"/>
</dbReference>
<dbReference type="PROSITE" id="PS50011">
    <property type="entry name" value="PROTEIN_KINASE_DOM"/>
    <property type="match status" value="1"/>
</dbReference>
<protein>
    <recommendedName>
        <fullName evidence="2">Protein kinase domain-containing protein</fullName>
    </recommendedName>
</protein>
<keyword evidence="1" id="KW-0812">Transmembrane</keyword>
<dbReference type="InterPro" id="IPR000719">
    <property type="entry name" value="Prot_kinase_dom"/>
</dbReference>
<dbReference type="GO" id="GO:0005737">
    <property type="term" value="C:cytoplasm"/>
    <property type="evidence" value="ECO:0007669"/>
    <property type="project" value="TreeGrafter"/>
</dbReference>
<keyword evidence="1" id="KW-1133">Transmembrane helix</keyword>
<dbReference type="Proteomes" id="UP000683925">
    <property type="component" value="Unassembled WGS sequence"/>
</dbReference>
<dbReference type="OrthoDB" id="298359at2759"/>
<proteinExistence type="predicted"/>
<feature type="domain" description="Protein kinase" evidence="2">
    <location>
        <begin position="140"/>
        <end position="391"/>
    </location>
</feature>
<dbReference type="GO" id="GO:0044773">
    <property type="term" value="P:mitotic DNA damage checkpoint signaling"/>
    <property type="evidence" value="ECO:0007669"/>
    <property type="project" value="TreeGrafter"/>
</dbReference>
<dbReference type="InterPro" id="IPR008271">
    <property type="entry name" value="Ser/Thr_kinase_AS"/>
</dbReference>
<evidence type="ECO:0000313" key="3">
    <source>
        <dbReference type="EMBL" id="CAD8149401.1"/>
    </source>
</evidence>
<dbReference type="PANTHER" id="PTHR44167">
    <property type="entry name" value="OVARIAN-SPECIFIC SERINE/THREONINE-PROTEIN KINASE LOK-RELATED"/>
    <property type="match status" value="1"/>
</dbReference>
<keyword evidence="4" id="KW-1185">Reference proteome</keyword>
<dbReference type="AlphaFoldDB" id="A0A8S1T6A8"/>
<comment type="caution">
    <text evidence="3">The sequence shown here is derived from an EMBL/GenBank/DDBJ whole genome shotgun (WGS) entry which is preliminary data.</text>
</comment>
<dbReference type="PANTHER" id="PTHR44167:SF18">
    <property type="entry name" value="PROTEIN KINASE DOMAIN-CONTAINING PROTEIN"/>
    <property type="match status" value="1"/>
</dbReference>
<organism evidence="3 4">
    <name type="scientific">Paramecium octaurelia</name>
    <dbReference type="NCBI Taxonomy" id="43137"/>
    <lineage>
        <taxon>Eukaryota</taxon>
        <taxon>Sar</taxon>
        <taxon>Alveolata</taxon>
        <taxon>Ciliophora</taxon>
        <taxon>Intramacronucleata</taxon>
        <taxon>Oligohymenophorea</taxon>
        <taxon>Peniculida</taxon>
        <taxon>Parameciidae</taxon>
        <taxon>Paramecium</taxon>
    </lineage>
</organism>
<dbReference type="GO" id="GO:0005524">
    <property type="term" value="F:ATP binding"/>
    <property type="evidence" value="ECO:0007669"/>
    <property type="project" value="InterPro"/>
</dbReference>
<dbReference type="GO" id="GO:0005634">
    <property type="term" value="C:nucleus"/>
    <property type="evidence" value="ECO:0007669"/>
    <property type="project" value="TreeGrafter"/>
</dbReference>
<dbReference type="OMA" id="FKRATPR"/>
<feature type="transmembrane region" description="Helical" evidence="1">
    <location>
        <begin position="63"/>
        <end position="80"/>
    </location>
</feature>
<reference evidence="3" key="1">
    <citation type="submission" date="2021-01" db="EMBL/GenBank/DDBJ databases">
        <authorList>
            <consortium name="Genoscope - CEA"/>
            <person name="William W."/>
        </authorList>
    </citation>
    <scope>NUCLEOTIDE SEQUENCE</scope>
</reference>
<keyword evidence="1" id="KW-0472">Membrane</keyword>
<name>A0A8S1T6A8_PAROT</name>
<evidence type="ECO:0000313" key="4">
    <source>
        <dbReference type="Proteomes" id="UP000683925"/>
    </source>
</evidence>
<dbReference type="SMART" id="SM00220">
    <property type="entry name" value="S_TKc"/>
    <property type="match status" value="1"/>
</dbReference>
<evidence type="ECO:0000259" key="2">
    <source>
        <dbReference type="PROSITE" id="PS50011"/>
    </source>
</evidence>
<gene>
    <name evidence="3" type="ORF">POCTA_138.1.T0220212</name>
</gene>
<dbReference type="PROSITE" id="PS00108">
    <property type="entry name" value="PROTEIN_KINASE_ST"/>
    <property type="match status" value="1"/>
</dbReference>
<dbReference type="GO" id="GO:0004674">
    <property type="term" value="F:protein serine/threonine kinase activity"/>
    <property type="evidence" value="ECO:0007669"/>
    <property type="project" value="TreeGrafter"/>
</dbReference>
<sequence length="491" mass="58033">MKSSLYFVSSVKQSFWNKNLKSLVNYDFHKLSEDQQTVVLFKQGQLFKRATPRRYRIYNQHLFYFREVVIYILLVVYYRMVKQEAFQFLKINNENQLIITLSHDQSQLQIFTGNKTEEVQNFVNELKLNCIQEQIIENFYTINQKIGEGVTCEVFLGINQQNQKFVIKRVAKAPLGHKMRDRQAKSLAEEIFIMRSLDYPNIPKLYEVFESNNYIELVMTHYEGGILYEKLLNFSLSQKQQLVKDILETMNYVHFQQIMHRDLKPQNIMFKDKDPTSTDIAIIDFGFATNLNYQEHILYNCGTLGYAAPEVQEYKEKQKMYTTQCDVYSLGIIIYEIFFGVHPFRNSNPGSLTFSEKVKVPQSLKNLLIQMTRFQPKFRFTLQECLEQEFFREDLDSLGLDGLSKYSLVNSIHQKPLNISRKNSIEPSVKQEKLSKHDSTKIKTVNSTAAESKNLQIRNLNLYDEEYQDDLQFIENHNFPNDFNNFIQKRI</sequence>